<evidence type="ECO:0000256" key="3">
    <source>
        <dbReference type="ARBA" id="ARBA00023163"/>
    </source>
</evidence>
<evidence type="ECO:0000256" key="2">
    <source>
        <dbReference type="ARBA" id="ARBA00023125"/>
    </source>
</evidence>
<name>A0A7Y9JEQ6_9ACTN</name>
<keyword evidence="3" id="KW-0804">Transcription</keyword>
<keyword evidence="1" id="KW-0805">Transcription regulation</keyword>
<protein>
    <submittedName>
        <fullName evidence="5">DNA-binding transcriptional regulator YhcF (GntR family)</fullName>
    </submittedName>
</protein>
<dbReference type="InterPro" id="IPR036388">
    <property type="entry name" value="WH-like_DNA-bd_sf"/>
</dbReference>
<dbReference type="Proteomes" id="UP000529783">
    <property type="component" value="Unassembled WGS sequence"/>
</dbReference>
<dbReference type="InterPro" id="IPR000524">
    <property type="entry name" value="Tscrpt_reg_HTH_GntR"/>
</dbReference>
<dbReference type="GO" id="GO:0003677">
    <property type="term" value="F:DNA binding"/>
    <property type="evidence" value="ECO:0007669"/>
    <property type="project" value="UniProtKB-KW"/>
</dbReference>
<accession>A0A7Y9JEQ6</accession>
<dbReference type="Gene3D" id="1.10.10.10">
    <property type="entry name" value="Winged helix-like DNA-binding domain superfamily/Winged helix DNA-binding domain"/>
    <property type="match status" value="1"/>
</dbReference>
<keyword evidence="2 5" id="KW-0238">DNA-binding</keyword>
<dbReference type="Pfam" id="PF00392">
    <property type="entry name" value="GntR"/>
    <property type="match status" value="1"/>
</dbReference>
<dbReference type="RefSeq" id="WP_179843064.1">
    <property type="nucleotide sequence ID" value="NZ_JACCBA010000001.1"/>
</dbReference>
<organism evidence="5 6">
    <name type="scientific">Actinomadura luteofluorescens</name>
    <dbReference type="NCBI Taxonomy" id="46163"/>
    <lineage>
        <taxon>Bacteria</taxon>
        <taxon>Bacillati</taxon>
        <taxon>Actinomycetota</taxon>
        <taxon>Actinomycetes</taxon>
        <taxon>Streptosporangiales</taxon>
        <taxon>Thermomonosporaceae</taxon>
        <taxon>Actinomadura</taxon>
    </lineage>
</organism>
<feature type="domain" description="HTH gntR-type" evidence="4">
    <location>
        <begin position="8"/>
        <end position="77"/>
    </location>
</feature>
<dbReference type="PRINTS" id="PR00035">
    <property type="entry name" value="HTHGNTR"/>
</dbReference>
<comment type="caution">
    <text evidence="5">The sequence shown here is derived from an EMBL/GenBank/DDBJ whole genome shotgun (WGS) entry which is preliminary data.</text>
</comment>
<evidence type="ECO:0000256" key="1">
    <source>
        <dbReference type="ARBA" id="ARBA00023015"/>
    </source>
</evidence>
<dbReference type="SMART" id="SM00345">
    <property type="entry name" value="HTH_GNTR"/>
    <property type="match status" value="1"/>
</dbReference>
<proteinExistence type="predicted"/>
<keyword evidence="6" id="KW-1185">Reference proteome</keyword>
<dbReference type="PROSITE" id="PS50949">
    <property type="entry name" value="HTH_GNTR"/>
    <property type="match status" value="1"/>
</dbReference>
<dbReference type="InterPro" id="IPR036390">
    <property type="entry name" value="WH_DNA-bd_sf"/>
</dbReference>
<reference evidence="5 6" key="1">
    <citation type="submission" date="2020-07" db="EMBL/GenBank/DDBJ databases">
        <title>Sequencing the genomes of 1000 actinobacteria strains.</title>
        <authorList>
            <person name="Klenk H.-P."/>
        </authorList>
    </citation>
    <scope>NUCLEOTIDE SEQUENCE [LARGE SCALE GENOMIC DNA]</scope>
    <source>
        <strain evidence="5 6">DSM 40398</strain>
    </source>
</reference>
<evidence type="ECO:0000313" key="6">
    <source>
        <dbReference type="Proteomes" id="UP000529783"/>
    </source>
</evidence>
<evidence type="ECO:0000313" key="5">
    <source>
        <dbReference type="EMBL" id="NYD45681.1"/>
    </source>
</evidence>
<gene>
    <name evidence="5" type="ORF">BJY14_001664</name>
</gene>
<dbReference type="GO" id="GO:0003700">
    <property type="term" value="F:DNA-binding transcription factor activity"/>
    <property type="evidence" value="ECO:0007669"/>
    <property type="project" value="InterPro"/>
</dbReference>
<dbReference type="SUPFAM" id="SSF46785">
    <property type="entry name" value="Winged helix' DNA-binding domain"/>
    <property type="match status" value="1"/>
</dbReference>
<dbReference type="EMBL" id="JACCBA010000001">
    <property type="protein sequence ID" value="NYD45681.1"/>
    <property type="molecule type" value="Genomic_DNA"/>
</dbReference>
<dbReference type="CDD" id="cd07377">
    <property type="entry name" value="WHTH_GntR"/>
    <property type="match status" value="1"/>
</dbReference>
<evidence type="ECO:0000259" key="4">
    <source>
        <dbReference type="PROSITE" id="PS50949"/>
    </source>
</evidence>
<dbReference type="PANTHER" id="PTHR38445:SF9">
    <property type="entry name" value="HTH-TYPE TRANSCRIPTIONAL REPRESSOR YTRA"/>
    <property type="match status" value="1"/>
</dbReference>
<dbReference type="PANTHER" id="PTHR38445">
    <property type="entry name" value="HTH-TYPE TRANSCRIPTIONAL REPRESSOR YTRA"/>
    <property type="match status" value="1"/>
</dbReference>
<dbReference type="AlphaFoldDB" id="A0A7Y9JEQ6"/>
<sequence length="123" mass="13146">MATRDDEGLASRQLARRLRAEIEKGSSYPPGARLPSYRQLAETNGLARNTAAAAVRILESEGLVEIRGTSGAFVREPAGTGDGPELASELVAVQRQLREARRVLSATEDAVAGLLTRFPTKGE</sequence>